<dbReference type="SUPFAM" id="SSF56784">
    <property type="entry name" value="HAD-like"/>
    <property type="match status" value="1"/>
</dbReference>
<gene>
    <name evidence="1" type="ORF">SY1_01300</name>
</gene>
<name>A0AB94IVA8_9BACT</name>
<dbReference type="EMBL" id="FP929056">
    <property type="protein sequence ID" value="CBL27689.1"/>
    <property type="molecule type" value="Genomic_DNA"/>
</dbReference>
<dbReference type="PANTHER" id="PTHR18901">
    <property type="entry name" value="2-DEOXYGLUCOSE-6-PHOSPHATE PHOSPHATASE 2"/>
    <property type="match status" value="1"/>
</dbReference>
<dbReference type="Gene3D" id="3.40.50.1000">
    <property type="entry name" value="HAD superfamily/HAD-like"/>
    <property type="match status" value="1"/>
</dbReference>
<dbReference type="InterPro" id="IPR023214">
    <property type="entry name" value="HAD_sf"/>
</dbReference>
<dbReference type="Gene3D" id="1.10.150.240">
    <property type="entry name" value="Putative phosphatase, domain 2"/>
    <property type="match status" value="1"/>
</dbReference>
<dbReference type="NCBIfam" id="TIGR01509">
    <property type="entry name" value="HAD-SF-IA-v3"/>
    <property type="match status" value="1"/>
</dbReference>
<dbReference type="InterPro" id="IPR006439">
    <property type="entry name" value="HAD-SF_hydro_IA"/>
</dbReference>
<evidence type="ECO:0000313" key="2">
    <source>
        <dbReference type="Proteomes" id="UP000008957"/>
    </source>
</evidence>
<dbReference type="AlphaFoldDB" id="A0AB94IVA8"/>
<dbReference type="Pfam" id="PF00702">
    <property type="entry name" value="Hydrolase"/>
    <property type="match status" value="1"/>
</dbReference>
<reference evidence="2" key="1">
    <citation type="submission" date="2010-03" db="EMBL/GenBank/DDBJ databases">
        <title>The genome sequence of Synergistetes sp. SGP1.</title>
        <authorList>
            <consortium name="metaHIT consortium -- http://www.metahit.eu/"/>
            <person name="Pajon A."/>
            <person name="Turner K."/>
            <person name="Parkhill J."/>
            <person name="Wade W."/>
            <person name="Vartoukian S."/>
        </authorList>
    </citation>
    <scope>NUCLEOTIDE SEQUENCE [LARGE SCALE GENOMIC DNA]</scope>
    <source>
        <strain evidence="2">SGP1</strain>
    </source>
</reference>
<dbReference type="KEGG" id="sbr:SY1_01300"/>
<dbReference type="SFLD" id="SFLDG01135">
    <property type="entry name" value="C1.5.6:_HAD__Beta-PGM__Phospha"/>
    <property type="match status" value="1"/>
</dbReference>
<dbReference type="CDD" id="cd07505">
    <property type="entry name" value="HAD_BPGM-like"/>
    <property type="match status" value="1"/>
</dbReference>
<keyword evidence="2" id="KW-1185">Reference proteome</keyword>
<dbReference type="InterPro" id="IPR023198">
    <property type="entry name" value="PGP-like_dom2"/>
</dbReference>
<proteinExistence type="predicted"/>
<sequence>MLSAVLFDMDGLMFDTEALNLRAWAAAGEGHGYAITPEVMHDQIGLSLPKTRSMMQERFGPAFDFDLVRGDRIRWTERWIEEHGLPEKPGLRRVLAWLIERRVPRAMATSSDRGIVGFYLKHTDVGECFDLILTGDRVEQGKPAPDIFLKAALELGADPAGCVVLEDSYNGIRAAHAAGMMPVMVPDLLSPTPEIAALTYRVVGSLNDVIPVLEALADERRPER</sequence>
<keyword evidence="1" id="KW-0413">Isomerase</keyword>
<dbReference type="SFLD" id="SFLDS00003">
    <property type="entry name" value="Haloacid_Dehalogenase"/>
    <property type="match status" value="1"/>
</dbReference>
<accession>A0AB94IVA8</accession>
<organism evidence="1 2">
    <name type="scientific">Fretibacterium fastidiosum</name>
    <dbReference type="NCBI Taxonomy" id="651822"/>
    <lineage>
        <taxon>Bacteria</taxon>
        <taxon>Thermotogati</taxon>
        <taxon>Synergistota</taxon>
        <taxon>Synergistia</taxon>
        <taxon>Synergistales</taxon>
        <taxon>Aminobacteriaceae</taxon>
        <taxon>Fretibacterium</taxon>
    </lineage>
</organism>
<dbReference type="GO" id="GO:0008801">
    <property type="term" value="F:beta-phosphoglucomutase activity"/>
    <property type="evidence" value="ECO:0007669"/>
    <property type="project" value="UniProtKB-EC"/>
</dbReference>
<dbReference type="SFLD" id="SFLDG01129">
    <property type="entry name" value="C1.5:_HAD__Beta-PGM__Phosphata"/>
    <property type="match status" value="1"/>
</dbReference>
<protein>
    <submittedName>
        <fullName evidence="1">Haloacid dehalogenase superfamily, subfamily IA, variant 3 with third motif having DD or ED</fullName>
        <ecNumber evidence="1">5.4.2.6</ecNumber>
    </submittedName>
</protein>
<dbReference type="PANTHER" id="PTHR18901:SF38">
    <property type="entry name" value="PSEUDOURIDINE-5'-PHOSPHATASE"/>
    <property type="match status" value="1"/>
</dbReference>
<reference evidence="1 2" key="2">
    <citation type="submission" date="2010-03" db="EMBL/GenBank/DDBJ databases">
        <authorList>
            <person name="Pajon A."/>
        </authorList>
    </citation>
    <scope>NUCLEOTIDE SEQUENCE [LARGE SCALE GENOMIC DNA]</scope>
    <source>
        <strain evidence="1 2">SGP1</strain>
    </source>
</reference>
<dbReference type="RefSeq" id="WP_015555836.1">
    <property type="nucleotide sequence ID" value="NC_021038.1"/>
</dbReference>
<dbReference type="InterPro" id="IPR036412">
    <property type="entry name" value="HAD-like_sf"/>
</dbReference>
<dbReference type="EC" id="5.4.2.6" evidence="1"/>
<dbReference type="Proteomes" id="UP000008957">
    <property type="component" value="Chromosome"/>
</dbReference>
<evidence type="ECO:0000313" key="1">
    <source>
        <dbReference type="EMBL" id="CBL27689.1"/>
    </source>
</evidence>